<proteinExistence type="predicted"/>
<evidence type="ECO:0000313" key="2">
    <source>
        <dbReference type="Proteomes" id="UP000663865"/>
    </source>
</evidence>
<evidence type="ECO:0000313" key="1">
    <source>
        <dbReference type="EMBL" id="CAF3456797.1"/>
    </source>
</evidence>
<name>A0A818ECQ4_9BILA</name>
<dbReference type="EMBL" id="CAJNYV010002135">
    <property type="protein sequence ID" value="CAF3456797.1"/>
    <property type="molecule type" value="Genomic_DNA"/>
</dbReference>
<accession>A0A818ECQ4</accession>
<organism evidence="1 2">
    <name type="scientific">Rotaria socialis</name>
    <dbReference type="NCBI Taxonomy" id="392032"/>
    <lineage>
        <taxon>Eukaryota</taxon>
        <taxon>Metazoa</taxon>
        <taxon>Spiralia</taxon>
        <taxon>Gnathifera</taxon>
        <taxon>Rotifera</taxon>
        <taxon>Eurotatoria</taxon>
        <taxon>Bdelloidea</taxon>
        <taxon>Philodinida</taxon>
        <taxon>Philodinidae</taxon>
        <taxon>Rotaria</taxon>
    </lineage>
</organism>
<dbReference type="AlphaFoldDB" id="A0A818ECQ4"/>
<dbReference type="Proteomes" id="UP000663865">
    <property type="component" value="Unassembled WGS sequence"/>
</dbReference>
<protein>
    <submittedName>
        <fullName evidence="1">Uncharacterized protein</fullName>
    </submittedName>
</protein>
<gene>
    <name evidence="1" type="ORF">KIK155_LOCUS12790</name>
</gene>
<sequence>MNESINNRMIGSKVAFVPNSKFLNINFNAQTSEHVELRKMENVFDSKALSKDKIDKINLALSTTETKLNINLESCIKENFNSFETLKEVLPNITTLNNVSKTDNVNKIQNNIADNELFCHDILSINELNVTSSSENELNDSVPEGKMEDNRVNEGLDCPNEIVKDISHSLEDKLTFIINTNLDLVNETVTEFIHKIVNNICSEAEDQCIEHIFNKKLTLNTELVSQDTLSDNKSLVLSVNNTNKLSPPNKLNSPDIMSYNSEISLLCNNTLSKELSIELDSDNYVQMDKVCENQIMRIN</sequence>
<reference evidence="1" key="1">
    <citation type="submission" date="2021-02" db="EMBL/GenBank/DDBJ databases">
        <authorList>
            <person name="Nowell W R."/>
        </authorList>
    </citation>
    <scope>NUCLEOTIDE SEQUENCE</scope>
</reference>
<comment type="caution">
    <text evidence="1">The sequence shown here is derived from an EMBL/GenBank/DDBJ whole genome shotgun (WGS) entry which is preliminary data.</text>
</comment>